<dbReference type="InterPro" id="IPR001999">
    <property type="entry name" value="Osteonectin_CS"/>
</dbReference>
<organism evidence="9 10">
    <name type="scientific">Frieseomelitta varia</name>
    <dbReference type="NCBI Taxonomy" id="561572"/>
    <lineage>
        <taxon>Eukaryota</taxon>
        <taxon>Metazoa</taxon>
        <taxon>Ecdysozoa</taxon>
        <taxon>Arthropoda</taxon>
        <taxon>Hexapoda</taxon>
        <taxon>Insecta</taxon>
        <taxon>Pterygota</taxon>
        <taxon>Neoptera</taxon>
        <taxon>Endopterygota</taxon>
        <taxon>Hymenoptera</taxon>
        <taxon>Apocrita</taxon>
        <taxon>Aculeata</taxon>
        <taxon>Apoidea</taxon>
        <taxon>Anthophila</taxon>
        <taxon>Apidae</taxon>
        <taxon>Frieseomelitta</taxon>
    </lineage>
</organism>
<dbReference type="Gene3D" id="3.30.60.30">
    <property type="match status" value="1"/>
</dbReference>
<evidence type="ECO:0000313" key="10">
    <source>
        <dbReference type="Proteomes" id="UP000655588"/>
    </source>
</evidence>
<feature type="chain" id="PRO_5033047363" description="SPARC/Testican calcium-binding domain-containing protein" evidence="7">
    <location>
        <begin position="21"/>
        <end position="314"/>
    </location>
</feature>
<keyword evidence="6" id="KW-0325">Glycoprotein</keyword>
<dbReference type="CDD" id="cd16231">
    <property type="entry name" value="EFh_SPARC_like"/>
    <property type="match status" value="1"/>
</dbReference>
<dbReference type="InterPro" id="IPR011992">
    <property type="entry name" value="EF-hand-dom_pair"/>
</dbReference>
<evidence type="ECO:0000256" key="7">
    <source>
        <dbReference type="SAM" id="SignalP"/>
    </source>
</evidence>
<comment type="caution">
    <text evidence="9">The sequence shown here is derived from an EMBL/GenBank/DDBJ whole genome shotgun (WGS) entry which is preliminary data.</text>
</comment>
<dbReference type="Proteomes" id="UP000655588">
    <property type="component" value="Unassembled WGS sequence"/>
</dbReference>
<name>A0A833RTS9_9HYME</name>
<keyword evidence="4" id="KW-0106">Calcium</keyword>
<keyword evidence="2" id="KW-0964">Secreted</keyword>
<dbReference type="FunFam" id="1.10.238.10:FF:000234">
    <property type="entry name" value="Protein BM-40"/>
    <property type="match status" value="1"/>
</dbReference>
<dbReference type="PANTHER" id="PTHR13866">
    <property type="entry name" value="SPARC OSTEONECTIN"/>
    <property type="match status" value="1"/>
</dbReference>
<dbReference type="InterPro" id="IPR019577">
    <property type="entry name" value="SPARC/Testican_Ca-bd-dom"/>
</dbReference>
<protein>
    <recommendedName>
        <fullName evidence="8">SPARC/Testican calcium-binding domain-containing protein</fullName>
    </recommendedName>
</protein>
<keyword evidence="10" id="KW-1185">Reference proteome</keyword>
<dbReference type="PROSITE" id="PS00018">
    <property type="entry name" value="EF_HAND_1"/>
    <property type="match status" value="1"/>
</dbReference>
<evidence type="ECO:0000256" key="5">
    <source>
        <dbReference type="ARBA" id="ARBA00023157"/>
    </source>
</evidence>
<dbReference type="Gene3D" id="1.10.238.10">
    <property type="entry name" value="EF-hand"/>
    <property type="match status" value="1"/>
</dbReference>
<dbReference type="PROSITE" id="PS00613">
    <property type="entry name" value="OSTEONECTIN_2"/>
    <property type="match status" value="1"/>
</dbReference>
<evidence type="ECO:0000256" key="6">
    <source>
        <dbReference type="ARBA" id="ARBA00023180"/>
    </source>
</evidence>
<dbReference type="PANTHER" id="PTHR13866:SF14">
    <property type="entry name" value="BM-40"/>
    <property type="match status" value="1"/>
</dbReference>
<reference evidence="9" key="1">
    <citation type="submission" date="2019-11" db="EMBL/GenBank/DDBJ databases">
        <title>The nuclear and mitochondrial genomes of Frieseomelitta varia - a highly eusocial stingless bee (Meliponini) with a permanently sterile worker caste.</title>
        <authorList>
            <person name="Freitas F.C.P."/>
            <person name="Lourenco A.P."/>
            <person name="Nunes F.M.F."/>
            <person name="Paschoal A.R."/>
            <person name="Abreu F.C.P."/>
            <person name="Barbin F.O."/>
            <person name="Bataglia L."/>
            <person name="Cardoso-Junior C.A.M."/>
            <person name="Cervoni M.S."/>
            <person name="Silva S.R."/>
            <person name="Dalarmi F."/>
            <person name="Del Lama M.A."/>
            <person name="Depintor T.S."/>
            <person name="Ferreira K.M."/>
            <person name="Goria P.S."/>
            <person name="Jaskot M.C."/>
            <person name="Lago D.C."/>
            <person name="Luna-Lucena D."/>
            <person name="Moda L.M."/>
            <person name="Nascimento L."/>
            <person name="Pedrino M."/>
            <person name="Rabico F.O."/>
            <person name="Sanches F.C."/>
            <person name="Santos D.E."/>
            <person name="Santos C.G."/>
            <person name="Vieira J."/>
            <person name="Lopes T.F."/>
            <person name="Barchuk A.R."/>
            <person name="Hartfelder K."/>
            <person name="Simoes Z.L.P."/>
            <person name="Bitondi M.M.G."/>
            <person name="Pinheiro D.G."/>
        </authorList>
    </citation>
    <scope>NUCLEOTIDE SEQUENCE</scope>
    <source>
        <strain evidence="9">USP_RPSP 00005682</strain>
        <tissue evidence="9">Whole individual</tissue>
    </source>
</reference>
<proteinExistence type="predicted"/>
<dbReference type="GO" id="GO:0050840">
    <property type="term" value="F:extracellular matrix binding"/>
    <property type="evidence" value="ECO:0007669"/>
    <property type="project" value="TreeGrafter"/>
</dbReference>
<dbReference type="GO" id="GO:0005615">
    <property type="term" value="C:extracellular space"/>
    <property type="evidence" value="ECO:0007669"/>
    <property type="project" value="InterPro"/>
</dbReference>
<accession>A0A833RTS9</accession>
<dbReference type="EMBL" id="WNWW01000578">
    <property type="protein sequence ID" value="KAF3423255.1"/>
    <property type="molecule type" value="Genomic_DNA"/>
</dbReference>
<dbReference type="InterPro" id="IPR036058">
    <property type="entry name" value="Kazal_dom_sf"/>
</dbReference>
<dbReference type="SUPFAM" id="SSF47473">
    <property type="entry name" value="EF-hand"/>
    <property type="match status" value="1"/>
</dbReference>
<dbReference type="InterPro" id="IPR037641">
    <property type="entry name" value="SPARC_FS"/>
</dbReference>
<dbReference type="AlphaFoldDB" id="A0A833RTS9"/>
<dbReference type="Pfam" id="PF10591">
    <property type="entry name" value="SPARC_Ca_bdg"/>
    <property type="match status" value="1"/>
</dbReference>
<evidence type="ECO:0000256" key="2">
    <source>
        <dbReference type="ARBA" id="ARBA00022525"/>
    </source>
</evidence>
<comment type="subcellular location">
    <subcellularLocation>
        <location evidence="1">Secreted</location>
    </subcellularLocation>
</comment>
<evidence type="ECO:0000256" key="4">
    <source>
        <dbReference type="ARBA" id="ARBA00022837"/>
    </source>
</evidence>
<gene>
    <name evidence="9" type="ORF">E2986_02451</name>
</gene>
<evidence type="ECO:0000256" key="1">
    <source>
        <dbReference type="ARBA" id="ARBA00004613"/>
    </source>
</evidence>
<dbReference type="GO" id="GO:0005509">
    <property type="term" value="F:calcium ion binding"/>
    <property type="evidence" value="ECO:0007669"/>
    <property type="project" value="InterPro"/>
</dbReference>
<keyword evidence="3 7" id="KW-0732">Signal</keyword>
<evidence type="ECO:0000313" key="9">
    <source>
        <dbReference type="EMBL" id="KAF3423255.1"/>
    </source>
</evidence>
<dbReference type="InterPro" id="IPR018247">
    <property type="entry name" value="EF_Hand_1_Ca_BS"/>
</dbReference>
<sequence length="314" mass="36641">MWTKLQLLFALLLVSLLVDGTTQHRRKHRRRTTTTQAPVEDEVMNMLEADETAEQDAEVTVEDGRNEVGSKRQGLLRMDPCIDKHCDAGRVCKAIDDDTAECVCVDVCDEEVDPRRKVCTNHNETFGSDCEVQQMRCFCNSGDARCRSHRYQHVHVVYYGECREMPIQANQFLSTLFLQECKEEDMADFPRRMRDWLFNIMRDLADRQELSSHFLKMQREAETNHTLRWTNAAIWKWCDLDGEPHDRAVSRHELFPIKAPLMTLEHCIAPFLDSCDRDDDHKITLIEWGKCLQLNEEDLEDKCDELAETKNSDQ</sequence>
<keyword evidence="5" id="KW-1015">Disulfide bond</keyword>
<feature type="signal peptide" evidence="7">
    <location>
        <begin position="1"/>
        <end position="20"/>
    </location>
</feature>
<dbReference type="CDD" id="cd01328">
    <property type="entry name" value="FSL_SPARC"/>
    <property type="match status" value="1"/>
</dbReference>
<dbReference type="GO" id="GO:0005518">
    <property type="term" value="F:collagen binding"/>
    <property type="evidence" value="ECO:0007669"/>
    <property type="project" value="TreeGrafter"/>
</dbReference>
<feature type="domain" description="SPARC/Testican calcium-binding" evidence="8">
    <location>
        <begin position="179"/>
        <end position="291"/>
    </location>
</feature>
<evidence type="ECO:0000256" key="3">
    <source>
        <dbReference type="ARBA" id="ARBA00022729"/>
    </source>
</evidence>
<evidence type="ECO:0000259" key="8">
    <source>
        <dbReference type="Pfam" id="PF10591"/>
    </source>
</evidence>
<dbReference type="SUPFAM" id="SSF100895">
    <property type="entry name" value="Kazal-type serine protease inhibitors"/>
    <property type="match status" value="1"/>
</dbReference>